<evidence type="ECO:0000256" key="2">
    <source>
        <dbReference type="ARBA" id="ARBA00007643"/>
    </source>
</evidence>
<keyword evidence="3" id="KW-0539">Nucleus</keyword>
<protein>
    <recommendedName>
        <fullName evidence="7">Hepatocellular carcinoma-associated antigen 59</fullName>
    </recommendedName>
</protein>
<reference evidence="5" key="1">
    <citation type="journal article" date="2020" name="Nat. Commun.">
        <title>Large-scale genome sequencing of mycorrhizal fungi provides insights into the early evolution of symbiotic traits.</title>
        <authorList>
            <person name="Miyauchi S."/>
            <person name="Kiss E."/>
            <person name="Kuo A."/>
            <person name="Drula E."/>
            <person name="Kohler A."/>
            <person name="Sanchez-Garcia M."/>
            <person name="Morin E."/>
            <person name="Andreopoulos B."/>
            <person name="Barry K.W."/>
            <person name="Bonito G."/>
            <person name="Buee M."/>
            <person name="Carver A."/>
            <person name="Chen C."/>
            <person name="Cichocki N."/>
            <person name="Clum A."/>
            <person name="Culley D."/>
            <person name="Crous P.W."/>
            <person name="Fauchery L."/>
            <person name="Girlanda M."/>
            <person name="Hayes R.D."/>
            <person name="Keri Z."/>
            <person name="LaButti K."/>
            <person name="Lipzen A."/>
            <person name="Lombard V."/>
            <person name="Magnuson J."/>
            <person name="Maillard F."/>
            <person name="Murat C."/>
            <person name="Nolan M."/>
            <person name="Ohm R.A."/>
            <person name="Pangilinan J."/>
            <person name="Pereira M.F."/>
            <person name="Perotto S."/>
            <person name="Peter M."/>
            <person name="Pfister S."/>
            <person name="Riley R."/>
            <person name="Sitrit Y."/>
            <person name="Stielow J.B."/>
            <person name="Szollosi G."/>
            <person name="Zifcakova L."/>
            <person name="Stursova M."/>
            <person name="Spatafora J.W."/>
            <person name="Tedersoo L."/>
            <person name="Vaario L.M."/>
            <person name="Yamada A."/>
            <person name="Yan M."/>
            <person name="Wang P."/>
            <person name="Xu J."/>
            <person name="Bruns T."/>
            <person name="Baldrian P."/>
            <person name="Vilgalys R."/>
            <person name="Dunand C."/>
            <person name="Henrissat B."/>
            <person name="Grigoriev I.V."/>
            <person name="Hibbett D."/>
            <person name="Nagy L.G."/>
            <person name="Martin F.M."/>
        </authorList>
    </citation>
    <scope>NUCLEOTIDE SEQUENCE</scope>
    <source>
        <strain evidence="5">UP504</strain>
    </source>
</reference>
<evidence type="ECO:0000313" key="6">
    <source>
        <dbReference type="Proteomes" id="UP000886523"/>
    </source>
</evidence>
<dbReference type="Proteomes" id="UP000886523">
    <property type="component" value="Unassembled WGS sequence"/>
</dbReference>
<name>A0A9P6DPB1_9AGAM</name>
<feature type="compositionally biased region" description="Basic and acidic residues" evidence="4">
    <location>
        <begin position="246"/>
        <end position="259"/>
    </location>
</feature>
<gene>
    <name evidence="5" type="ORF">BS47DRAFT_1374173</name>
</gene>
<comment type="subcellular location">
    <subcellularLocation>
        <location evidence="1">Nucleus</location>
    </subcellularLocation>
</comment>
<feature type="region of interest" description="Disordered" evidence="4">
    <location>
        <begin position="52"/>
        <end position="93"/>
    </location>
</feature>
<comment type="similarity">
    <text evidence="2">Belongs to the TLS1 family.</text>
</comment>
<feature type="compositionally biased region" description="Polar residues" evidence="4">
    <location>
        <begin position="193"/>
        <end position="205"/>
    </location>
</feature>
<dbReference type="Pfam" id="PF07052">
    <property type="entry name" value="Hep_59"/>
    <property type="match status" value="1"/>
</dbReference>
<evidence type="ECO:0008006" key="7">
    <source>
        <dbReference type="Google" id="ProtNLM"/>
    </source>
</evidence>
<dbReference type="PANTHER" id="PTHR13486:SF2">
    <property type="entry name" value="SPLICING FACTOR C9ORF78"/>
    <property type="match status" value="1"/>
</dbReference>
<keyword evidence="6" id="KW-1185">Reference proteome</keyword>
<proteinExistence type="inferred from homology"/>
<dbReference type="PANTHER" id="PTHR13486">
    <property type="entry name" value="TELOMERE LENGTH AND SILENCING PROTEIN 1 TLS1 FAMILY MEMBER"/>
    <property type="match status" value="1"/>
</dbReference>
<evidence type="ECO:0000256" key="3">
    <source>
        <dbReference type="ARBA" id="ARBA00023242"/>
    </source>
</evidence>
<dbReference type="GO" id="GO:0000398">
    <property type="term" value="P:mRNA splicing, via spliceosome"/>
    <property type="evidence" value="ECO:0007669"/>
    <property type="project" value="TreeGrafter"/>
</dbReference>
<dbReference type="OrthoDB" id="5627at2759"/>
<dbReference type="GO" id="GO:0005681">
    <property type="term" value="C:spliceosomal complex"/>
    <property type="evidence" value="ECO:0007669"/>
    <property type="project" value="TreeGrafter"/>
</dbReference>
<dbReference type="EMBL" id="MU129123">
    <property type="protein sequence ID" value="KAF9506123.1"/>
    <property type="molecule type" value="Genomic_DNA"/>
</dbReference>
<dbReference type="InterPro" id="IPR010756">
    <property type="entry name" value="Tls1-like"/>
</dbReference>
<feature type="region of interest" description="Disordered" evidence="4">
    <location>
        <begin position="186"/>
        <end position="205"/>
    </location>
</feature>
<sequence length="266" mass="30995">MSSMPWIFGASEQEYCTVRMDLVVEACSLQELLALRKLQRPHKGIDVAKLNKGDTKKKRKAKIEEEEGEKYGFNPRNRMSMKKKSEGLDDEETKTRKLVRSNNFTQQTNALDVDKHIPKEEAPYDPHEELFRIEEKYRIKQKVAEEEGNVTNSATMLTAIPEVDLGMDVRLKNIEETEKAKRLVADERRAKLQRQQTQSNEPDLSTTRFFKPHVTLQSDAEALRLAKLEAQGLPIEPETKRHPRADRREMATDDQVMERFKKRMRK</sequence>
<feature type="region of interest" description="Disordered" evidence="4">
    <location>
        <begin position="229"/>
        <end position="266"/>
    </location>
</feature>
<evidence type="ECO:0000256" key="4">
    <source>
        <dbReference type="SAM" id="MobiDB-lite"/>
    </source>
</evidence>
<accession>A0A9P6DPB1</accession>
<dbReference type="AlphaFoldDB" id="A0A9P6DPB1"/>
<organism evidence="5 6">
    <name type="scientific">Hydnum rufescens UP504</name>
    <dbReference type="NCBI Taxonomy" id="1448309"/>
    <lineage>
        <taxon>Eukaryota</taxon>
        <taxon>Fungi</taxon>
        <taxon>Dikarya</taxon>
        <taxon>Basidiomycota</taxon>
        <taxon>Agaricomycotina</taxon>
        <taxon>Agaricomycetes</taxon>
        <taxon>Cantharellales</taxon>
        <taxon>Hydnaceae</taxon>
        <taxon>Hydnum</taxon>
    </lineage>
</organism>
<comment type="caution">
    <text evidence="5">The sequence shown here is derived from an EMBL/GenBank/DDBJ whole genome shotgun (WGS) entry which is preliminary data.</text>
</comment>
<evidence type="ECO:0000256" key="1">
    <source>
        <dbReference type="ARBA" id="ARBA00004123"/>
    </source>
</evidence>
<evidence type="ECO:0000313" key="5">
    <source>
        <dbReference type="EMBL" id="KAF9506123.1"/>
    </source>
</evidence>